<dbReference type="EMBL" id="FRDI01000003">
    <property type="protein sequence ID" value="SHN56217.1"/>
    <property type="molecule type" value="Genomic_DNA"/>
</dbReference>
<protein>
    <recommendedName>
        <fullName evidence="3">Glycogen recognition site of AMP-activated protein kinase</fullName>
    </recommendedName>
</protein>
<dbReference type="RefSeq" id="WP_072696454.1">
    <property type="nucleotide sequence ID" value="NZ_FRDI01000003.1"/>
</dbReference>
<accession>A0A1M7SCJ1</accession>
<evidence type="ECO:0000313" key="2">
    <source>
        <dbReference type="Proteomes" id="UP000186469"/>
    </source>
</evidence>
<dbReference type="AlphaFoldDB" id="A0A1M7SCJ1"/>
<dbReference type="CDD" id="cd07184">
    <property type="entry name" value="E_set_Isoamylase_like_N"/>
    <property type="match status" value="1"/>
</dbReference>
<dbReference type="InterPro" id="IPR014756">
    <property type="entry name" value="Ig_E-set"/>
</dbReference>
<dbReference type="InterPro" id="IPR013783">
    <property type="entry name" value="Ig-like_fold"/>
</dbReference>
<evidence type="ECO:0008006" key="3">
    <source>
        <dbReference type="Google" id="ProtNLM"/>
    </source>
</evidence>
<name>A0A1M7SCJ1_9BACT</name>
<keyword evidence="2" id="KW-1185">Reference proteome</keyword>
<sequence length="100" mass="11297">MPIIKTYNKVGDKCRVRFKLFKDDIKNAKEVALAASFTDWELNPMKILKDGSASIEFSLPCGEKHCYRYVLNSSEWINDPEADEYTASGFEGVQNSVVAL</sequence>
<gene>
    <name evidence="1" type="ORF">SAMN02745728_00763</name>
</gene>
<dbReference type="SUPFAM" id="SSF81296">
    <property type="entry name" value="E set domains"/>
    <property type="match status" value="1"/>
</dbReference>
<reference evidence="1 2" key="1">
    <citation type="submission" date="2016-12" db="EMBL/GenBank/DDBJ databases">
        <authorList>
            <person name="Song W.-J."/>
            <person name="Kurnit D.M."/>
        </authorList>
    </citation>
    <scope>NUCLEOTIDE SEQUENCE [LARGE SCALE GENOMIC DNA]</scope>
    <source>
        <strain evidence="1 2">DSM 11393</strain>
    </source>
</reference>
<dbReference type="OrthoDB" id="9811945at2"/>
<evidence type="ECO:0000313" key="1">
    <source>
        <dbReference type="EMBL" id="SHN56217.1"/>
    </source>
</evidence>
<dbReference type="STRING" id="1121455.SAMN02745728_00763"/>
<dbReference type="Gene3D" id="2.60.40.10">
    <property type="entry name" value="Immunoglobulins"/>
    <property type="match status" value="1"/>
</dbReference>
<dbReference type="Proteomes" id="UP000186469">
    <property type="component" value="Unassembled WGS sequence"/>
</dbReference>
<organism evidence="1 2">
    <name type="scientific">Desulfovibrio litoralis DSM 11393</name>
    <dbReference type="NCBI Taxonomy" id="1121455"/>
    <lineage>
        <taxon>Bacteria</taxon>
        <taxon>Pseudomonadati</taxon>
        <taxon>Thermodesulfobacteriota</taxon>
        <taxon>Desulfovibrionia</taxon>
        <taxon>Desulfovibrionales</taxon>
        <taxon>Desulfovibrionaceae</taxon>
        <taxon>Desulfovibrio</taxon>
    </lineage>
</organism>
<proteinExistence type="predicted"/>